<dbReference type="PANTHER" id="PTHR31354">
    <property type="entry name" value="OS01G0793500 PROTEIN"/>
    <property type="match status" value="1"/>
</dbReference>
<dbReference type="EMBL" id="UZAU01000368">
    <property type="status" value="NOT_ANNOTATED_CDS"/>
    <property type="molecule type" value="Genomic_DNA"/>
</dbReference>
<reference evidence="1" key="2">
    <citation type="submission" date="2021-03" db="UniProtKB">
        <authorList>
            <consortium name="EnsemblPlants"/>
        </authorList>
    </citation>
    <scope>IDENTIFICATION</scope>
</reference>
<dbReference type="EnsemblPlants" id="evm.model.04.765">
    <property type="protein sequence ID" value="cds.evm.model.04.765"/>
    <property type="gene ID" value="evm.TU.04.765"/>
</dbReference>
<dbReference type="AlphaFoldDB" id="A0A803PIN5"/>
<dbReference type="OrthoDB" id="1847654at2759"/>
<evidence type="ECO:0008006" key="3">
    <source>
        <dbReference type="Google" id="ProtNLM"/>
    </source>
</evidence>
<dbReference type="OMA" id="PKYFRPQ"/>
<evidence type="ECO:0000313" key="2">
    <source>
        <dbReference type="Proteomes" id="UP000596661"/>
    </source>
</evidence>
<dbReference type="Gramene" id="evm.model.04.765">
    <property type="protein sequence ID" value="cds.evm.model.04.765"/>
    <property type="gene ID" value="evm.TU.04.765"/>
</dbReference>
<dbReference type="Proteomes" id="UP000596661">
    <property type="component" value="Chromosome 4"/>
</dbReference>
<name>A0A803PIN5_CANSA</name>
<keyword evidence="2" id="KW-1185">Reference proteome</keyword>
<organism evidence="1 2">
    <name type="scientific">Cannabis sativa</name>
    <name type="common">Hemp</name>
    <name type="synonym">Marijuana</name>
    <dbReference type="NCBI Taxonomy" id="3483"/>
    <lineage>
        <taxon>Eukaryota</taxon>
        <taxon>Viridiplantae</taxon>
        <taxon>Streptophyta</taxon>
        <taxon>Embryophyta</taxon>
        <taxon>Tracheophyta</taxon>
        <taxon>Spermatophyta</taxon>
        <taxon>Magnoliopsida</taxon>
        <taxon>eudicotyledons</taxon>
        <taxon>Gunneridae</taxon>
        <taxon>Pentapetalae</taxon>
        <taxon>rosids</taxon>
        <taxon>fabids</taxon>
        <taxon>Rosales</taxon>
        <taxon>Cannabaceae</taxon>
        <taxon>Cannabis</taxon>
    </lineage>
</organism>
<proteinExistence type="predicted"/>
<dbReference type="Gene3D" id="3.90.1720.10">
    <property type="entry name" value="endopeptidase domain like (from Nostoc punctiforme)"/>
    <property type="match status" value="1"/>
</dbReference>
<reference evidence="1" key="1">
    <citation type="submission" date="2018-11" db="EMBL/GenBank/DDBJ databases">
        <authorList>
            <person name="Grassa J C."/>
        </authorList>
    </citation>
    <scope>NUCLEOTIDE SEQUENCE [LARGE SCALE GENOMIC DNA]</scope>
</reference>
<accession>A0A803PIN5</accession>
<protein>
    <recommendedName>
        <fullName evidence="3">Inositol-1,4,5-trisphosphate 5-phosphatase</fullName>
    </recommendedName>
</protein>
<sequence>MGIWILILKRQRSPIHLVWRTNKPTKPIMASSSSLLFESILTPLLLLTTFFPSSSSLAGAVNPPFHPRDVLPLLPRQLSWPILNSLHSAVDLLPTFVGAASVSALSSNHTLDWKGACFYENSAWVEFHNKSGSEFGGGTLHIKMSKAHSWTCMDIYVFATPYRVTWDYYFLAREHTLEFEAWEGKAEFEYVKQKGVSIFLMQAGMLGTLQALWEVFPLFTNTGWGENSNLAFLKKHMGATFEQRPQPWVTNITVDDIHSGDFLAISKIRGRWGGFESLEKWVTGSYAGHTAVCLRDSEGKLWVGESGHENEEGEDIIAVLPWDEWWDFELNKDDSNPQIALLPLHPDIRAKFNETAAWEYARSMDGKPYGYHNMIFSWIDTIEGNYPPPLDAHLVASVMTVWNQMQPAYAANLWNEALNKRLGTQGLDLPNILVETEKRGSSFDELLTIPEQDDWLYSDGKSTSCVAFILEMYKEAGLFDPISSSIEVTEFTIKDAYILKFFEDDPNRLPKWCNDGDTVKLPFCQIRGKYRMELPGYNTVEPYPHMNERCPSLPPKYSRSLNC</sequence>
<evidence type="ECO:0000313" key="1">
    <source>
        <dbReference type="EnsemblPlants" id="cds.evm.model.04.765"/>
    </source>
</evidence>
<gene>
    <name evidence="1" type="primary">LOC115712909</name>
</gene>
<dbReference type="PANTHER" id="PTHR31354:SF2">
    <property type="entry name" value="OS01G0793500 PROTEIN"/>
    <property type="match status" value="1"/>
</dbReference>